<dbReference type="InterPro" id="IPR001653">
    <property type="entry name" value="DAP_epimerase_DapF"/>
</dbReference>
<keyword evidence="8" id="KW-0963">Cytoplasm</keyword>
<evidence type="ECO:0000256" key="8">
    <source>
        <dbReference type="HAMAP-Rule" id="MF_00197"/>
    </source>
</evidence>
<keyword evidence="4 8" id="KW-0028">Amino-acid biosynthesis</keyword>
<evidence type="ECO:0000313" key="10">
    <source>
        <dbReference type="EMBL" id="MBB3808841.1"/>
    </source>
</evidence>
<dbReference type="Pfam" id="PF01678">
    <property type="entry name" value="DAP_epimerase"/>
    <property type="match status" value="2"/>
</dbReference>
<comment type="subunit">
    <text evidence="8">Homodimer.</text>
</comment>
<name>A0A7W5Z2E1_9HYPH</name>
<dbReference type="Gene3D" id="3.10.310.10">
    <property type="entry name" value="Diaminopimelate Epimerase, Chain A, domain 1"/>
    <property type="match status" value="2"/>
</dbReference>
<feature type="binding site" evidence="8">
    <location>
        <position position="61"/>
    </location>
    <ligand>
        <name>substrate</name>
    </ligand>
</feature>
<dbReference type="AlphaFoldDB" id="A0A7W5Z2E1"/>
<evidence type="ECO:0000256" key="9">
    <source>
        <dbReference type="PROSITE-ProRule" id="PRU10125"/>
    </source>
</evidence>
<keyword evidence="11" id="KW-1185">Reference proteome</keyword>
<organism evidence="10 11">
    <name type="scientific">Pseudochelatococcus contaminans</name>
    <dbReference type="NCBI Taxonomy" id="1538103"/>
    <lineage>
        <taxon>Bacteria</taxon>
        <taxon>Pseudomonadati</taxon>
        <taxon>Pseudomonadota</taxon>
        <taxon>Alphaproteobacteria</taxon>
        <taxon>Hyphomicrobiales</taxon>
        <taxon>Chelatococcaceae</taxon>
        <taxon>Pseudochelatococcus</taxon>
    </lineage>
</organism>
<comment type="function">
    <text evidence="8">Catalyzes the stereoinversion of LL-2,6-diaminopimelate (L,L-DAP) to meso-diaminopimelate (meso-DAP), a precursor of L-lysine and an essential component of the bacterial peptidoglycan.</text>
</comment>
<dbReference type="SUPFAM" id="SSF54506">
    <property type="entry name" value="Diaminopimelate epimerase-like"/>
    <property type="match status" value="2"/>
</dbReference>
<comment type="catalytic activity">
    <reaction evidence="7 8">
        <text>(2S,6S)-2,6-diaminopimelate = meso-2,6-diaminopimelate</text>
        <dbReference type="Rhea" id="RHEA:15393"/>
        <dbReference type="ChEBI" id="CHEBI:57609"/>
        <dbReference type="ChEBI" id="CHEBI:57791"/>
        <dbReference type="EC" id="5.1.1.7"/>
    </reaction>
</comment>
<feature type="site" description="Could be important to modulate the pK values of the two catalytic cysteine residues" evidence="8">
    <location>
        <position position="179"/>
    </location>
</feature>
<dbReference type="InterPro" id="IPR018510">
    <property type="entry name" value="DAP_epimerase_AS"/>
</dbReference>
<feature type="binding site" evidence="8">
    <location>
        <begin position="91"/>
        <end position="92"/>
    </location>
    <ligand>
        <name>substrate</name>
    </ligand>
</feature>
<feature type="binding site" evidence="8">
    <location>
        <position position="177"/>
    </location>
    <ligand>
        <name>substrate</name>
    </ligand>
</feature>
<dbReference type="PROSITE" id="PS01326">
    <property type="entry name" value="DAP_EPIMERASE"/>
    <property type="match status" value="1"/>
</dbReference>
<feature type="binding site" evidence="8">
    <location>
        <position position="210"/>
    </location>
    <ligand>
        <name>substrate</name>
    </ligand>
</feature>
<dbReference type="GO" id="GO:0005829">
    <property type="term" value="C:cytosol"/>
    <property type="evidence" value="ECO:0007669"/>
    <property type="project" value="TreeGrafter"/>
</dbReference>
<dbReference type="GO" id="GO:0009089">
    <property type="term" value="P:lysine biosynthetic process via diaminopimelate"/>
    <property type="evidence" value="ECO:0007669"/>
    <property type="project" value="UniProtKB-UniRule"/>
</dbReference>
<keyword evidence="6 8" id="KW-0413">Isomerase</keyword>
<evidence type="ECO:0000256" key="3">
    <source>
        <dbReference type="ARBA" id="ARBA00013080"/>
    </source>
</evidence>
<feature type="active site" evidence="9">
    <location>
        <position position="90"/>
    </location>
</feature>
<evidence type="ECO:0000256" key="5">
    <source>
        <dbReference type="ARBA" id="ARBA00023154"/>
    </source>
</evidence>
<proteinExistence type="inferred from homology"/>
<comment type="pathway">
    <text evidence="1 8">Amino-acid biosynthesis; L-lysine biosynthesis via DAP pathway; DL-2,6-diaminopimelate from LL-2,6-diaminopimelate: step 1/1.</text>
</comment>
<dbReference type="UniPathway" id="UPA00034">
    <property type="reaction ID" value="UER00025"/>
</dbReference>
<feature type="active site" description="Proton acceptor" evidence="8">
    <location>
        <position position="237"/>
    </location>
</feature>
<comment type="subcellular location">
    <subcellularLocation>
        <location evidence="8">Cytoplasm</location>
    </subcellularLocation>
</comment>
<feature type="binding site" evidence="8">
    <location>
        <begin position="228"/>
        <end position="229"/>
    </location>
    <ligand>
        <name>substrate</name>
    </ligand>
</feature>
<evidence type="ECO:0000256" key="6">
    <source>
        <dbReference type="ARBA" id="ARBA00023235"/>
    </source>
</evidence>
<dbReference type="EC" id="5.1.1.7" evidence="3 8"/>
<reference evidence="10 11" key="1">
    <citation type="submission" date="2020-08" db="EMBL/GenBank/DDBJ databases">
        <title>Genomic Encyclopedia of Type Strains, Phase IV (KMG-IV): sequencing the most valuable type-strain genomes for metagenomic binning, comparative biology and taxonomic classification.</title>
        <authorList>
            <person name="Goeker M."/>
        </authorList>
    </citation>
    <scope>NUCLEOTIDE SEQUENCE [LARGE SCALE GENOMIC DNA]</scope>
    <source>
        <strain evidence="10 11">DSM 28760</strain>
    </source>
</reference>
<evidence type="ECO:0000256" key="1">
    <source>
        <dbReference type="ARBA" id="ARBA00005196"/>
    </source>
</evidence>
<comment type="similarity">
    <text evidence="2 8">Belongs to the diaminopimelate epimerase family.</text>
</comment>
<evidence type="ECO:0000256" key="2">
    <source>
        <dbReference type="ARBA" id="ARBA00010219"/>
    </source>
</evidence>
<evidence type="ECO:0000256" key="7">
    <source>
        <dbReference type="ARBA" id="ARBA00051712"/>
    </source>
</evidence>
<protein>
    <recommendedName>
        <fullName evidence="3 8">Diaminopimelate epimerase</fullName>
        <shortName evidence="8">DAP epimerase</shortName>
        <ecNumber evidence="3 8">5.1.1.7</ecNumber>
    </recommendedName>
    <alternativeName>
        <fullName evidence="8">PLP-independent amino acid racemase</fullName>
    </alternativeName>
</protein>
<evidence type="ECO:0000256" key="4">
    <source>
        <dbReference type="ARBA" id="ARBA00022605"/>
    </source>
</evidence>
<dbReference type="HAMAP" id="MF_00197">
    <property type="entry name" value="DAP_epimerase"/>
    <property type="match status" value="1"/>
</dbReference>
<feature type="binding site" evidence="8">
    <location>
        <position position="29"/>
    </location>
    <ligand>
        <name>substrate</name>
    </ligand>
</feature>
<dbReference type="PANTHER" id="PTHR31689">
    <property type="entry name" value="DIAMINOPIMELATE EPIMERASE, CHLOROPLASTIC"/>
    <property type="match status" value="1"/>
</dbReference>
<comment type="caution">
    <text evidence="10">The sequence shown here is derived from an EMBL/GenBank/DDBJ whole genome shotgun (WGS) entry which is preliminary data.</text>
</comment>
<dbReference type="GO" id="GO:0008837">
    <property type="term" value="F:diaminopimelate epimerase activity"/>
    <property type="evidence" value="ECO:0007669"/>
    <property type="project" value="UniProtKB-UniRule"/>
</dbReference>
<feature type="binding site" evidence="8">
    <location>
        <position position="81"/>
    </location>
    <ligand>
        <name>substrate</name>
    </ligand>
</feature>
<accession>A0A7W5Z2E1</accession>
<dbReference type="PANTHER" id="PTHR31689:SF0">
    <property type="entry name" value="DIAMINOPIMELATE EPIMERASE"/>
    <property type="match status" value="1"/>
</dbReference>
<dbReference type="EMBL" id="JACICC010000002">
    <property type="protein sequence ID" value="MBB3808841.1"/>
    <property type="molecule type" value="Genomic_DNA"/>
</dbReference>
<feature type="binding site" evidence="8">
    <location>
        <begin position="238"/>
        <end position="239"/>
    </location>
    <ligand>
        <name>substrate</name>
    </ligand>
</feature>
<evidence type="ECO:0000313" key="11">
    <source>
        <dbReference type="Proteomes" id="UP000537592"/>
    </source>
</evidence>
<feature type="active site" description="Proton donor" evidence="8">
    <location>
        <position position="90"/>
    </location>
</feature>
<dbReference type="NCBIfam" id="TIGR00652">
    <property type="entry name" value="DapF"/>
    <property type="match status" value="1"/>
</dbReference>
<dbReference type="Proteomes" id="UP000537592">
    <property type="component" value="Unassembled WGS sequence"/>
</dbReference>
<gene>
    <name evidence="8" type="primary">dapF</name>
    <name evidence="10" type="ORF">FHS81_000911</name>
</gene>
<sequence>MPVPTLTLLDSQLNTLANLPFLKMNGLGNEIVVLDLRHTSHIVTADEARAIAGFARAGFDQLMVLHAPRSEGTDAFVRIYNNDGSEAGACGNGTRCVAWAILRNSDRDTATVETAAGLLVCQRVGDDVFSVDMGAPRFDWQDIPLAHDVADTNALPLRRDVPGLPALDAPAGVSMGNPHAVFFVADAAAYDLPAIGPGLEHDPLFPERANISLAQVVDRQHILLRVWERGAGETRACGSGACAAAVAAIRRGLADERVEVQLPGGSLIIDYREGGTVRMTGPAEFEWRDSLPPSLFQDTAA</sequence>
<feature type="site" description="Could be important to modulate the pK values of the two catalytic cysteine residues" evidence="8">
    <location>
        <position position="228"/>
    </location>
</feature>
<keyword evidence="5 8" id="KW-0457">Lysine biosynthesis</keyword>